<gene>
    <name evidence="2" type="ORF">ACFQ2X_09495</name>
</gene>
<accession>A0ABW3U7F7</accession>
<evidence type="ECO:0008006" key="4">
    <source>
        <dbReference type="Google" id="ProtNLM"/>
    </source>
</evidence>
<sequence>MRGLILTLFLLCFSAQSLALAVAGACDHQGAGDSGMTMQLDMYSAMEAGQDAGHGHHDMPCCEDAEGPQNGDHKNLCQLTCAAGGCGAVAFASQDWQVQPVPAGTLFLPISPSPLAASQRNLLRPPIGA</sequence>
<reference evidence="3" key="1">
    <citation type="journal article" date="2019" name="Int. J. Syst. Evol. Microbiol.">
        <title>The Global Catalogue of Microorganisms (GCM) 10K type strain sequencing project: providing services to taxonomists for standard genome sequencing and annotation.</title>
        <authorList>
            <consortium name="The Broad Institute Genomics Platform"/>
            <consortium name="The Broad Institute Genome Sequencing Center for Infectious Disease"/>
            <person name="Wu L."/>
            <person name="Ma J."/>
        </authorList>
    </citation>
    <scope>NUCLEOTIDE SEQUENCE [LARGE SCALE GENOMIC DNA]</scope>
    <source>
        <strain evidence="3">CCUG 54356</strain>
    </source>
</reference>
<evidence type="ECO:0000313" key="3">
    <source>
        <dbReference type="Proteomes" id="UP001597264"/>
    </source>
</evidence>
<dbReference type="EMBL" id="JBHTLR010000008">
    <property type="protein sequence ID" value="MFD1216833.1"/>
    <property type="molecule type" value="Genomic_DNA"/>
</dbReference>
<feature type="chain" id="PRO_5046322361" description="CopL" evidence="1">
    <location>
        <begin position="20"/>
        <end position="129"/>
    </location>
</feature>
<dbReference type="RefSeq" id="WP_230436992.1">
    <property type="nucleotide sequence ID" value="NZ_CP087715.1"/>
</dbReference>
<organism evidence="2 3">
    <name type="scientific">Microbulbifer celer</name>
    <dbReference type="NCBI Taxonomy" id="435905"/>
    <lineage>
        <taxon>Bacteria</taxon>
        <taxon>Pseudomonadati</taxon>
        <taxon>Pseudomonadota</taxon>
        <taxon>Gammaproteobacteria</taxon>
        <taxon>Cellvibrionales</taxon>
        <taxon>Microbulbiferaceae</taxon>
        <taxon>Microbulbifer</taxon>
    </lineage>
</organism>
<keyword evidence="1" id="KW-0732">Signal</keyword>
<dbReference type="Proteomes" id="UP001597264">
    <property type="component" value="Unassembled WGS sequence"/>
</dbReference>
<name>A0ABW3U7F7_9GAMM</name>
<keyword evidence="3" id="KW-1185">Reference proteome</keyword>
<feature type="signal peptide" evidence="1">
    <location>
        <begin position="1"/>
        <end position="19"/>
    </location>
</feature>
<comment type="caution">
    <text evidence="2">The sequence shown here is derived from an EMBL/GenBank/DDBJ whole genome shotgun (WGS) entry which is preliminary data.</text>
</comment>
<dbReference type="PROSITE" id="PS51257">
    <property type="entry name" value="PROKAR_LIPOPROTEIN"/>
    <property type="match status" value="1"/>
</dbReference>
<protein>
    <recommendedName>
        <fullName evidence="4">CopL</fullName>
    </recommendedName>
</protein>
<evidence type="ECO:0000313" key="2">
    <source>
        <dbReference type="EMBL" id="MFD1216833.1"/>
    </source>
</evidence>
<evidence type="ECO:0000256" key="1">
    <source>
        <dbReference type="SAM" id="SignalP"/>
    </source>
</evidence>
<proteinExistence type="predicted"/>